<sequence>MRRNFCSAVETHLFLSIDNKDYAAPPSWIEEYRTHWALWHLRHYSDLQNLALNHITSQCCTTIVEKLETYTTWNGLVNNDSPMPRVEEIWTLAAVLTDLGLHVSYGFFKHEPNEPLNALWDLPQETPLPLIPFSNLPPQAMNYPVWCPSPVPNVTKINDTWDRIVQDPSFPSLVSMFFRSQVYDMLMARRRTATCMEDMRPYRRLGMCIWDAWRVYSAGLLSFRCVGMIPTPTGGFVEPSRPGLHNVRKMQIRWAALIGKDV</sequence>
<dbReference type="GeneID" id="37225088"/>
<evidence type="ECO:0000313" key="1">
    <source>
        <dbReference type="EMBL" id="RAK97453.1"/>
    </source>
</evidence>
<dbReference type="STRING" id="1448316.A0A395GTN2"/>
<organism evidence="1 2">
    <name type="scientific">Aspergillus ibericus CBS 121593</name>
    <dbReference type="NCBI Taxonomy" id="1448316"/>
    <lineage>
        <taxon>Eukaryota</taxon>
        <taxon>Fungi</taxon>
        <taxon>Dikarya</taxon>
        <taxon>Ascomycota</taxon>
        <taxon>Pezizomycotina</taxon>
        <taxon>Eurotiomycetes</taxon>
        <taxon>Eurotiomycetidae</taxon>
        <taxon>Eurotiales</taxon>
        <taxon>Aspergillaceae</taxon>
        <taxon>Aspergillus</taxon>
        <taxon>Aspergillus subgen. Circumdati</taxon>
    </lineage>
</organism>
<proteinExistence type="predicted"/>
<evidence type="ECO:0000313" key="2">
    <source>
        <dbReference type="Proteomes" id="UP000249402"/>
    </source>
</evidence>
<name>A0A395GTN2_9EURO</name>
<dbReference type="RefSeq" id="XP_025571781.1">
    <property type="nucleotide sequence ID" value="XM_025720223.1"/>
</dbReference>
<accession>A0A395GTN2</accession>
<keyword evidence="2" id="KW-1185">Reference proteome</keyword>
<dbReference type="VEuPathDB" id="FungiDB:BO80DRAFT_428296"/>
<dbReference type="AlphaFoldDB" id="A0A395GTN2"/>
<protein>
    <submittedName>
        <fullName evidence="1">Uncharacterized protein</fullName>
    </submittedName>
</protein>
<reference evidence="1 2" key="1">
    <citation type="submission" date="2018-02" db="EMBL/GenBank/DDBJ databases">
        <title>The genomes of Aspergillus section Nigri reveals drivers in fungal speciation.</title>
        <authorList>
            <consortium name="DOE Joint Genome Institute"/>
            <person name="Vesth T.C."/>
            <person name="Nybo J."/>
            <person name="Theobald S."/>
            <person name="Brandl J."/>
            <person name="Frisvad J.C."/>
            <person name="Nielsen K.F."/>
            <person name="Lyhne E.K."/>
            <person name="Kogle M.E."/>
            <person name="Kuo A."/>
            <person name="Riley R."/>
            <person name="Clum A."/>
            <person name="Nolan M."/>
            <person name="Lipzen A."/>
            <person name="Salamov A."/>
            <person name="Henrissat B."/>
            <person name="Wiebenga A."/>
            <person name="De vries R.P."/>
            <person name="Grigoriev I.V."/>
            <person name="Mortensen U.H."/>
            <person name="Andersen M.R."/>
            <person name="Baker S.E."/>
        </authorList>
    </citation>
    <scope>NUCLEOTIDE SEQUENCE [LARGE SCALE GENOMIC DNA]</scope>
    <source>
        <strain evidence="1 2">CBS 121593</strain>
    </source>
</reference>
<dbReference type="Proteomes" id="UP000249402">
    <property type="component" value="Unassembled WGS sequence"/>
</dbReference>
<dbReference type="EMBL" id="KZ824463">
    <property type="protein sequence ID" value="RAK97453.1"/>
    <property type="molecule type" value="Genomic_DNA"/>
</dbReference>
<gene>
    <name evidence="1" type="ORF">BO80DRAFT_428296</name>
</gene>
<dbReference type="OrthoDB" id="4358152at2759"/>